<sequence>MKTDERSKLYRALMSYNSAYNDFLSGPIIDRTNFENFFGILYFDLRNQMKMYQLNDDPGSNYTINALVWHEKEIELHTSSNKLLIKAQTFLYSFFK</sequence>
<comment type="caution">
    <text evidence="1">The sequence shown here is derived from an EMBL/GenBank/DDBJ whole genome shotgun (WGS) entry which is preliminary data.</text>
</comment>
<reference evidence="1" key="1">
    <citation type="journal article" date="2023" name="G3 (Bethesda)">
        <title>Whole genome assembly and annotation of the endangered Caribbean coral Acropora cervicornis.</title>
        <authorList>
            <person name="Selwyn J.D."/>
            <person name="Vollmer S.V."/>
        </authorList>
    </citation>
    <scope>NUCLEOTIDE SEQUENCE</scope>
    <source>
        <strain evidence="1">K2</strain>
    </source>
</reference>
<evidence type="ECO:0000313" key="1">
    <source>
        <dbReference type="EMBL" id="KAK2548298.1"/>
    </source>
</evidence>
<keyword evidence="2" id="KW-1185">Reference proteome</keyword>
<dbReference type="AlphaFoldDB" id="A0AAD9USI2"/>
<reference evidence="1" key="2">
    <citation type="journal article" date="2023" name="Science">
        <title>Genomic signatures of disease resistance in endangered staghorn corals.</title>
        <authorList>
            <person name="Vollmer S.V."/>
            <person name="Selwyn J.D."/>
            <person name="Despard B.A."/>
            <person name="Roesel C.L."/>
        </authorList>
    </citation>
    <scope>NUCLEOTIDE SEQUENCE</scope>
    <source>
        <strain evidence="1">K2</strain>
    </source>
</reference>
<name>A0AAD9USI2_ACRCE</name>
<organism evidence="1 2">
    <name type="scientific">Acropora cervicornis</name>
    <name type="common">Staghorn coral</name>
    <dbReference type="NCBI Taxonomy" id="6130"/>
    <lineage>
        <taxon>Eukaryota</taxon>
        <taxon>Metazoa</taxon>
        <taxon>Cnidaria</taxon>
        <taxon>Anthozoa</taxon>
        <taxon>Hexacorallia</taxon>
        <taxon>Scleractinia</taxon>
        <taxon>Astrocoeniina</taxon>
        <taxon>Acroporidae</taxon>
        <taxon>Acropora</taxon>
    </lineage>
</organism>
<dbReference type="Proteomes" id="UP001249851">
    <property type="component" value="Unassembled WGS sequence"/>
</dbReference>
<accession>A0AAD9USI2</accession>
<protein>
    <submittedName>
        <fullName evidence="1">Uncharacterized protein</fullName>
    </submittedName>
</protein>
<dbReference type="EMBL" id="JARQWQ010000150">
    <property type="protein sequence ID" value="KAK2548298.1"/>
    <property type="molecule type" value="Genomic_DNA"/>
</dbReference>
<evidence type="ECO:0000313" key="2">
    <source>
        <dbReference type="Proteomes" id="UP001249851"/>
    </source>
</evidence>
<gene>
    <name evidence="1" type="ORF">P5673_031530</name>
</gene>
<proteinExistence type="predicted"/>